<feature type="compositionally biased region" description="Low complexity" evidence="1">
    <location>
        <begin position="574"/>
        <end position="585"/>
    </location>
</feature>
<sequence length="1378" mass="146241">MSFKDSIGAAARTAGARANATPRRRLALRVLLGIVIAIVLFGLAGYFGGPPLVKYLVEKQATEALGRKVTLGAAQVRPFDLAATLNDLTIFEPDGTTPMVTLGEVDANASVASLWHLAPVVHSLHVDKLSVHVVRDAQGRMNFADVEERFAAAPPKPADAKPARFSISNIAVTNSTFVYEDKPRDTIQRVENFTLTLPFLSNLPHDASINTRPTLFAKINGSPLSLEGTSQPFADTRETNLNVNLDALEVPTYMAFAPRLKDAEIKSGLIDTRLVVGFRQDKDKQDLSVSGTVVLRDADIVTHAGAPIIKAGRLAIDLDRVEPLANRASIRSIDLEGLALQAIRRADGSLNLATAFLPENTPAPKAVPVAATAPASAPAAPASAAAAPPPAQAEPFSYAIQRITLKDAKLGFQDELAPSGPGKLDIGPVNVEIANLASAGDKPAQLNAKVTIADGQTLDHTGELALRQGTLAGTLKTTGLRPQGFAAWWPRELQSQFGDTGINAELHYRMAWTQPTFQFVLEKSRLELSPVYVATREPIALPASPAAQADDTAAAGDRAGDRPRERARNDSRNGSRNGARAGAAGEARDTAAESQREVTRAQRGSGRERRTVAQRRAADVEGAQLPLVRAEKLVLEDINLDLAKQTFDSSALSLVQPQIAATRDHSGQLLEMARIWAVQSERVKAAPARAAAAPPQGSATANGANKTNGGANANATPPGWKVRIGKVNVDGGAARLADYEPAEANRGRPVIHQYRNIGFSSGTVTWPLTNAALPVTLHAESGRRGVIGLEGNLMPTTPGAQMQLDVREIDLAPLQPYLADRFNAALRGGTMTVKGKLDVNAPAGKPIAAHFAGNALAGNVRTVDRISGDDFLRWRSLAVTGIDFAMDEARGPMRVGVNNIALSDFYARVILNANGRLNLQDVMAGGSERGQPAPSTSLTQANAASAPAASAPAAAPSATATKEAKAAGPAPQIRLGGVSINKGNINFSDFFVKPNYTANLTDMKGSISKVSSSDPTPADLVLNGRLDDDAPVSISGKLNPLGEQLFLDIAAKAAGVELTRLTPYATKYAGYPITKGKLTVDVAYKIENGKLDARNHLYLDQLTFGERVDSPDATKLPVLLAVSLLKDRNGVIDVNLPVSGSLSDPEFSIGGVIVRVIVNLLTKAITSPFSLIASAFGGSGEELGYIEFAPGSATLSKDAQEKIATVAKALNDRPSLRLEISGRIDPATDADGARRVWLDQRVAEQKERELRRSARSGGQAAEDEGGEQGAKVTVSPQEYPKYLEAVYKRESFKKPTNMIGLTKSLPTAEMEKLLLANAPVTETELRQLAEQRALAVKQALEREGKVPDAKLFLTAPKLNAEGIKDKGGPNRVDFSIRQ</sequence>
<keyword evidence="2" id="KW-0472">Membrane</keyword>
<gene>
    <name evidence="3" type="ORF">LMG32289_02901</name>
</gene>
<feature type="region of interest" description="Disordered" evidence="1">
    <location>
        <begin position="689"/>
        <end position="717"/>
    </location>
</feature>
<dbReference type="InterPro" id="IPR052894">
    <property type="entry name" value="AsmA-related"/>
</dbReference>
<comment type="caution">
    <text evidence="3">The sequence shown here is derived from an EMBL/GenBank/DDBJ whole genome shotgun (WGS) entry which is preliminary data.</text>
</comment>
<feature type="transmembrane region" description="Helical" evidence="2">
    <location>
        <begin position="26"/>
        <end position="47"/>
    </location>
</feature>
<keyword evidence="2" id="KW-1133">Transmembrane helix</keyword>
<proteinExistence type="predicted"/>
<evidence type="ECO:0000256" key="1">
    <source>
        <dbReference type="SAM" id="MobiDB-lite"/>
    </source>
</evidence>
<feature type="region of interest" description="Disordered" evidence="1">
    <location>
        <begin position="925"/>
        <end position="968"/>
    </location>
</feature>
<feature type="compositionally biased region" description="Low complexity" evidence="1">
    <location>
        <begin position="941"/>
        <end position="968"/>
    </location>
</feature>
<reference evidence="3 4" key="1">
    <citation type="submission" date="2021-08" db="EMBL/GenBank/DDBJ databases">
        <authorList>
            <person name="Peeters C."/>
        </authorList>
    </citation>
    <scope>NUCLEOTIDE SEQUENCE [LARGE SCALE GENOMIC DNA]</scope>
    <source>
        <strain evidence="3 4">LMG 32289</strain>
    </source>
</reference>
<dbReference type="InterPro" id="IPR036737">
    <property type="entry name" value="OmpA-like_sf"/>
</dbReference>
<feature type="compositionally biased region" description="Basic and acidic residues" evidence="1">
    <location>
        <begin position="558"/>
        <end position="573"/>
    </location>
</feature>
<evidence type="ECO:0000313" key="3">
    <source>
        <dbReference type="EMBL" id="CAG9173540.1"/>
    </source>
</evidence>
<dbReference type="Pfam" id="PF05359">
    <property type="entry name" value="DUF748"/>
    <property type="match status" value="2"/>
</dbReference>
<dbReference type="PANTHER" id="PTHR30441:SF8">
    <property type="entry name" value="DUF748 DOMAIN-CONTAINING PROTEIN"/>
    <property type="match status" value="1"/>
</dbReference>
<dbReference type="PANTHER" id="PTHR30441">
    <property type="entry name" value="DUF748 DOMAIN-CONTAINING PROTEIN"/>
    <property type="match status" value="1"/>
</dbReference>
<dbReference type="EMBL" id="CAJZAG010000005">
    <property type="protein sequence ID" value="CAG9173540.1"/>
    <property type="molecule type" value="Genomic_DNA"/>
</dbReference>
<feature type="compositionally biased region" description="Low complexity" evidence="1">
    <location>
        <begin position="689"/>
        <end position="716"/>
    </location>
</feature>
<keyword evidence="4" id="KW-1185">Reference proteome</keyword>
<feature type="compositionally biased region" description="Low complexity" evidence="1">
    <location>
        <begin position="543"/>
        <end position="557"/>
    </location>
</feature>
<keyword evidence="2" id="KW-0812">Transmembrane</keyword>
<dbReference type="RefSeq" id="WP_223989301.1">
    <property type="nucleotide sequence ID" value="NZ_CAJZAG010000005.1"/>
</dbReference>
<organism evidence="3 4">
    <name type="scientific">Cupriavidus pampae</name>
    <dbReference type="NCBI Taxonomy" id="659251"/>
    <lineage>
        <taxon>Bacteria</taxon>
        <taxon>Pseudomonadati</taxon>
        <taxon>Pseudomonadota</taxon>
        <taxon>Betaproteobacteria</taxon>
        <taxon>Burkholderiales</taxon>
        <taxon>Burkholderiaceae</taxon>
        <taxon>Cupriavidus</taxon>
    </lineage>
</organism>
<evidence type="ECO:0008006" key="5">
    <source>
        <dbReference type="Google" id="ProtNLM"/>
    </source>
</evidence>
<protein>
    <recommendedName>
        <fullName evidence="5">DUF748 domain-containing protein</fullName>
    </recommendedName>
</protein>
<name>A0ABN7YJD3_9BURK</name>
<feature type="region of interest" description="Disordered" evidence="1">
    <location>
        <begin position="543"/>
        <end position="617"/>
    </location>
</feature>
<evidence type="ECO:0000313" key="4">
    <source>
        <dbReference type="Proteomes" id="UP000706525"/>
    </source>
</evidence>
<evidence type="ECO:0000256" key="2">
    <source>
        <dbReference type="SAM" id="Phobius"/>
    </source>
</evidence>
<dbReference type="InterPro" id="IPR008023">
    <property type="entry name" value="DUF748"/>
</dbReference>
<feature type="compositionally biased region" description="Basic and acidic residues" evidence="1">
    <location>
        <begin position="586"/>
        <end position="617"/>
    </location>
</feature>
<feature type="region of interest" description="Disordered" evidence="1">
    <location>
        <begin position="1247"/>
        <end position="1275"/>
    </location>
</feature>
<accession>A0ABN7YJD3</accession>
<dbReference type="Gene3D" id="3.30.1330.60">
    <property type="entry name" value="OmpA-like domain"/>
    <property type="match status" value="1"/>
</dbReference>
<dbReference type="Proteomes" id="UP000706525">
    <property type="component" value="Unassembled WGS sequence"/>
</dbReference>